<keyword evidence="2" id="KW-1185">Reference proteome</keyword>
<evidence type="ECO:0000313" key="2">
    <source>
        <dbReference type="Proteomes" id="UP000663942"/>
    </source>
</evidence>
<dbReference type="Proteomes" id="UP000663942">
    <property type="component" value="Chromosome"/>
</dbReference>
<gene>
    <name evidence="1" type="ORF">IFE19_00935</name>
</gene>
<dbReference type="RefSeq" id="WP_207824902.1">
    <property type="nucleotide sequence ID" value="NZ_CP062006.1"/>
</dbReference>
<evidence type="ECO:0000313" key="1">
    <source>
        <dbReference type="EMBL" id="QTC88005.1"/>
    </source>
</evidence>
<accession>A0ABX7SNU7</accession>
<sequence>MTPKTVGGLIEGGVRVTRSCQWCRDFGEVDLQRIARERGVGYPMLDHLPLCTNGDCKGMIRFQAHRGMRAEWLMTPEGQAKFQTHSDWLFQTKTIETRRSALKQRRAAATQIDGRT</sequence>
<organism evidence="1 2">
    <name type="scientific">Brevundimonas pondensis</name>
    <dbReference type="NCBI Taxonomy" id="2774189"/>
    <lineage>
        <taxon>Bacteria</taxon>
        <taxon>Pseudomonadati</taxon>
        <taxon>Pseudomonadota</taxon>
        <taxon>Alphaproteobacteria</taxon>
        <taxon>Caulobacterales</taxon>
        <taxon>Caulobacteraceae</taxon>
        <taxon>Brevundimonas</taxon>
    </lineage>
</organism>
<proteinExistence type="predicted"/>
<reference evidence="1 2" key="1">
    <citation type="submission" date="2020-09" db="EMBL/GenBank/DDBJ databases">
        <title>Brevundimonas sp. LVF1 isolated from an oligotrophic pond in Goettingen, Germany.</title>
        <authorList>
            <person name="Friedrich I."/>
            <person name="Klassen A."/>
            <person name="Neubauer H."/>
            <person name="Schneider D."/>
            <person name="Hertel R."/>
            <person name="Daniel R."/>
        </authorList>
    </citation>
    <scope>NUCLEOTIDE SEQUENCE [LARGE SCALE GENOMIC DNA]</scope>
    <source>
        <strain evidence="1 2">LVF1</strain>
    </source>
</reference>
<dbReference type="EMBL" id="CP062006">
    <property type="protein sequence ID" value="QTC88005.1"/>
    <property type="molecule type" value="Genomic_DNA"/>
</dbReference>
<protein>
    <recommendedName>
        <fullName evidence="3">Phage protein</fullName>
    </recommendedName>
</protein>
<evidence type="ECO:0008006" key="3">
    <source>
        <dbReference type="Google" id="ProtNLM"/>
    </source>
</evidence>
<name>A0ABX7SNU7_9CAUL</name>